<dbReference type="EC" id="6.6.1.2" evidence="1"/>
<dbReference type="InterPro" id="IPR011953">
    <property type="entry name" value="Cobalto_CobN"/>
</dbReference>
<reference evidence="4" key="1">
    <citation type="journal article" date="2019" name="Int. J. Syst. Evol. Microbiol.">
        <title>The Global Catalogue of Microorganisms (GCM) 10K type strain sequencing project: providing services to taxonomists for standard genome sequencing and annotation.</title>
        <authorList>
            <consortium name="The Broad Institute Genomics Platform"/>
            <consortium name="The Broad Institute Genome Sequencing Center for Infectious Disease"/>
            <person name="Wu L."/>
            <person name="Ma J."/>
        </authorList>
    </citation>
    <scope>NUCLEOTIDE SEQUENCE [LARGE SCALE GENOMIC DNA]</scope>
    <source>
        <strain evidence="4">CGMCC 1.13666</strain>
    </source>
</reference>
<sequence length="1359" mass="149092">MHLFAAKPGGFVDDEGIVDLQQNPAEVVILSAADSSLSALAQAVERLDGAGGEGFPSLRLANWMNLVKPAAYDLYEDRVLDEARLVIVSLLGGSGYWRYGFERLQAWAAADKRRQLILVPGCDAPDDDLLAASSVPVTLAHRVWRYLREGGVDNAEQLLRRVGAECLGLPLAWQEPKPLPAALLYFGSSQTSVEPRHGRSPARCCGSLAVPSDWRRQAPWCLPGSPFGRYRAEPGRRTAALPQGYSRQSAINLDFPQTAGREAPQSQPVTTLKAWQASRDPQRPVCLLLFYRSHLQGANTAVLDGLIAALEAQGLAPLAVAVASLKESACLAFVNHLIEETGAGLVVNTTGFSVNRHTDDSEALGDAELEQELAGLFVGRPVVLQAILASSTEEDWRAEAGGLRSRDLAMQVVLPEMDGRILTRAVGFKSEAHYSERCQLSVVRHALHPERAAFVARLARRFCDLRCTPNQTKRLALVLANYPNRDGRIGNGVGLDTPASTVAILRALAGAGYPVSEVPEDGDALIRRLQGGVTNAREALDGRPCWQSLAVDDYLAWFRTLPEALQETVWTRWGPPGADPKCRQGRLMIAGIRLGETFVGIQPERDLGDDPLQSYHDSELAPPHSYLAFYLWLREHYRVDAVIHVGKHGNLEWLPGKSTALSADCWPEIALGPLPHFYPFIVNDPGEGAQAKRRSQAVIIDHLMPPLARAELYGAMAELEALTDEYYQALGMDPRREALLRERILAHLRDTGIDRELAQGGDGTGGDTDNERLLNELDTYLCDIKEAQIRHGLHVLGSLPPRDKRAGTLVAILRLPRGESPAQRGLLHNLAADLGLPPGFDPLAAGAEPWHGPRPPALAALDDSPWRTAADTRERLELLAHRLVEAHILEEGCLATLARDYPATAEQCRYARERLWADMQRGAEMELRSLLDGLEGRFVPPGPSGAPSRGRLDVLPTGRNFFGVDNRAIPSPAAWSLGEASAQAFVERYLQDHGDYPRRLGLSIWGTATMRTGGDDIAQAFALMGVRPVWSLGSRRVIDIEVIPAMLLQRPRVDVTLRVSGFFRDAFANVIRLFDRAVRAVAEYQEPGDSNTIRTAVRARWGELEAQGLSPEAAAREAGYRVFGSKPGEYGAGLNRLLDSRAWEGADDLAEAYLGAGAYAYGQFPESGVAARAAFEHQLEGLEAVMHNQDNREHDILDSNAYYAFQGGMANASRALAGQAPAIYHADHADPARPRMRTLKEELARVIRSRVLNPKWIEAMREHGYKGAAEMAATVDYLFAYDATTDLVADYQYAQVTEALVLDPRNQAFLREHNPSALEEMAERLLEAAQRDLWREPGEQGEALQDLLLEIDETRELAP</sequence>
<dbReference type="GO" id="GO:0051116">
    <property type="term" value="F:cobaltochelatase activity"/>
    <property type="evidence" value="ECO:0007669"/>
    <property type="project" value="UniProtKB-EC"/>
</dbReference>
<keyword evidence="3" id="KW-0436">Ligase</keyword>
<dbReference type="Proteomes" id="UP001596411">
    <property type="component" value="Unassembled WGS sequence"/>
</dbReference>
<name>A0ABW2ERN4_9GAMM</name>
<dbReference type="EMBL" id="JBHSZP010000004">
    <property type="protein sequence ID" value="MFC7088645.1"/>
    <property type="molecule type" value="Genomic_DNA"/>
</dbReference>
<protein>
    <recommendedName>
        <fullName evidence="1">Cobaltochelatase subunit CobN</fullName>
        <ecNumber evidence="1">6.6.1.2</ecNumber>
    </recommendedName>
</protein>
<dbReference type="NCBIfam" id="TIGR02257">
    <property type="entry name" value="cobalto_cobN"/>
    <property type="match status" value="1"/>
</dbReference>
<evidence type="ECO:0000313" key="4">
    <source>
        <dbReference type="Proteomes" id="UP001596411"/>
    </source>
</evidence>
<comment type="caution">
    <text evidence="3">The sequence shown here is derived from an EMBL/GenBank/DDBJ whole genome shotgun (WGS) entry which is preliminary data.</text>
</comment>
<dbReference type="InterPro" id="IPR003672">
    <property type="entry name" value="CobN/Mg_chltase"/>
</dbReference>
<feature type="domain" description="CobN/magnesium chelatase" evidence="2">
    <location>
        <begin position="144"/>
        <end position="1339"/>
    </location>
</feature>
<keyword evidence="4" id="KW-1185">Reference proteome</keyword>
<gene>
    <name evidence="3" type="primary">cobN</name>
    <name evidence="3" type="ORF">ACFQH5_03645</name>
</gene>
<dbReference type="CDD" id="cd10150">
    <property type="entry name" value="CobN_like"/>
    <property type="match status" value="1"/>
</dbReference>
<organism evidence="3 4">
    <name type="scientific">Halomonas salifodinae</name>
    <dbReference type="NCBI Taxonomy" id="438745"/>
    <lineage>
        <taxon>Bacteria</taxon>
        <taxon>Pseudomonadati</taxon>
        <taxon>Pseudomonadota</taxon>
        <taxon>Gammaproteobacteria</taxon>
        <taxon>Oceanospirillales</taxon>
        <taxon>Halomonadaceae</taxon>
        <taxon>Halomonas</taxon>
    </lineage>
</organism>
<dbReference type="PANTHER" id="PTHR44119">
    <property type="entry name" value="MAGNESIUM-CHELATASE SUBUNIT CHLH, CHLOROPLASTIC"/>
    <property type="match status" value="1"/>
</dbReference>
<dbReference type="RefSeq" id="WP_346064079.1">
    <property type="nucleotide sequence ID" value="NZ_BAAADR010000044.1"/>
</dbReference>
<dbReference type="PANTHER" id="PTHR44119:SF4">
    <property type="entry name" value="AEROBIC COBALTOCHELATASE SUBUNIT COBN"/>
    <property type="match status" value="1"/>
</dbReference>
<accession>A0ABW2ERN4</accession>
<evidence type="ECO:0000259" key="2">
    <source>
        <dbReference type="Pfam" id="PF02514"/>
    </source>
</evidence>
<proteinExistence type="predicted"/>
<evidence type="ECO:0000313" key="3">
    <source>
        <dbReference type="EMBL" id="MFC7088645.1"/>
    </source>
</evidence>
<dbReference type="Pfam" id="PF02514">
    <property type="entry name" value="CobN-Mg_chel"/>
    <property type="match status" value="1"/>
</dbReference>
<evidence type="ECO:0000256" key="1">
    <source>
        <dbReference type="NCBIfam" id="TIGR02257"/>
    </source>
</evidence>